<protein>
    <submittedName>
        <fullName evidence="1">Uncharacterized protein</fullName>
    </submittedName>
</protein>
<evidence type="ECO:0000313" key="2">
    <source>
        <dbReference type="Proteomes" id="UP000784294"/>
    </source>
</evidence>
<keyword evidence="2" id="KW-1185">Reference proteome</keyword>
<accession>A0A448X703</accession>
<comment type="caution">
    <text evidence="1">The sequence shown here is derived from an EMBL/GenBank/DDBJ whole genome shotgun (WGS) entry which is preliminary data.</text>
</comment>
<dbReference type="Proteomes" id="UP000784294">
    <property type="component" value="Unassembled WGS sequence"/>
</dbReference>
<dbReference type="EMBL" id="CAAALY010105278">
    <property type="protein sequence ID" value="VEL29676.1"/>
    <property type="molecule type" value="Genomic_DNA"/>
</dbReference>
<proteinExistence type="predicted"/>
<evidence type="ECO:0000313" key="1">
    <source>
        <dbReference type="EMBL" id="VEL29676.1"/>
    </source>
</evidence>
<name>A0A448X703_9PLAT</name>
<dbReference type="AlphaFoldDB" id="A0A448X703"/>
<organism evidence="1 2">
    <name type="scientific">Protopolystoma xenopodis</name>
    <dbReference type="NCBI Taxonomy" id="117903"/>
    <lineage>
        <taxon>Eukaryota</taxon>
        <taxon>Metazoa</taxon>
        <taxon>Spiralia</taxon>
        <taxon>Lophotrochozoa</taxon>
        <taxon>Platyhelminthes</taxon>
        <taxon>Monogenea</taxon>
        <taxon>Polyopisthocotylea</taxon>
        <taxon>Polystomatidea</taxon>
        <taxon>Polystomatidae</taxon>
        <taxon>Protopolystoma</taxon>
    </lineage>
</organism>
<sequence>MSDFGLDNSLTKETAKAIEKMKETPWLDVPSIIALKKHRRLYAAYEREKNEKALEKAYRAREEAHSALIAVRDRWRLEMDNDGWSHLKRRQPERGTCLHGQL</sequence>
<reference evidence="1" key="1">
    <citation type="submission" date="2018-11" db="EMBL/GenBank/DDBJ databases">
        <authorList>
            <consortium name="Pathogen Informatics"/>
        </authorList>
    </citation>
    <scope>NUCLEOTIDE SEQUENCE</scope>
</reference>
<gene>
    <name evidence="1" type="ORF">PXEA_LOCUS23116</name>
</gene>